<dbReference type="PROSITE" id="PS50878">
    <property type="entry name" value="RT_POL"/>
    <property type="match status" value="1"/>
</dbReference>
<dbReference type="Proteomes" id="UP000257200">
    <property type="component" value="Unplaced"/>
</dbReference>
<protein>
    <recommendedName>
        <fullName evidence="1">Reverse transcriptase domain-containing protein</fullName>
    </recommendedName>
</protein>
<dbReference type="InterPro" id="IPR000477">
    <property type="entry name" value="RT_dom"/>
</dbReference>
<evidence type="ECO:0000313" key="3">
    <source>
        <dbReference type="Proteomes" id="UP000257200"/>
    </source>
</evidence>
<evidence type="ECO:0000259" key="1">
    <source>
        <dbReference type="PROSITE" id="PS50878"/>
    </source>
</evidence>
<accession>A0A3Q1F781</accession>
<dbReference type="GeneTree" id="ENSGT00940000163630"/>
<dbReference type="InterPro" id="IPR043502">
    <property type="entry name" value="DNA/RNA_pol_sf"/>
</dbReference>
<dbReference type="STRING" id="80966.ENSAPOP00000012124"/>
<keyword evidence="3" id="KW-1185">Reference proteome</keyword>
<reference evidence="2" key="1">
    <citation type="submission" date="2025-08" db="UniProtKB">
        <authorList>
            <consortium name="Ensembl"/>
        </authorList>
    </citation>
    <scope>IDENTIFICATION</scope>
</reference>
<dbReference type="PANTHER" id="PTHR31635">
    <property type="entry name" value="REVERSE TRANSCRIPTASE DOMAIN-CONTAINING PROTEIN-RELATED"/>
    <property type="match status" value="1"/>
</dbReference>
<sequence>MHDTVYCRQAEAGRCCIKVVQAFRHCGPFKFPGHLLALTLKQQETKRAIPFKKLYTSEGTALENDLDEFFLLKAVKSSKKGRTPGIDGIAVELYLKLCDLLGPIWLEVINHATNTGSLHGDLNTTLITVIPKPGKDHLECANYHPISLINADLKIFSKVIAYRMEQVIRNTINPDQTGFLKGRFSSDNNRRLLHILSSLHKIPPAWGLLFLDAEKAFDRLEWTYLWRVLEEFKFGEKCISMIQILYSNPSVRVCVGDCFSELFQIERGSRQGDPLSLLVFNLSIEPLAQLIRSCPQISPITIGTSSHSVSLCADDTLIYMANIQQSLPIVLEKLKHFDYLSGYKVNFSKSALMLVNIDKQAVSLPSEVVTVTETICLGIQICSSVTLTAKNNYLSFLKKF</sequence>
<reference evidence="2" key="2">
    <citation type="submission" date="2025-09" db="UniProtKB">
        <authorList>
            <consortium name="Ensembl"/>
        </authorList>
    </citation>
    <scope>IDENTIFICATION</scope>
</reference>
<dbReference type="AlphaFoldDB" id="A0A3Q1F781"/>
<name>A0A3Q1F781_9TELE</name>
<dbReference type="CDD" id="cd01650">
    <property type="entry name" value="RT_nLTR_like"/>
    <property type="match status" value="1"/>
</dbReference>
<dbReference type="Pfam" id="PF00078">
    <property type="entry name" value="RVT_1"/>
    <property type="match status" value="1"/>
</dbReference>
<proteinExistence type="predicted"/>
<dbReference type="SUPFAM" id="SSF56672">
    <property type="entry name" value="DNA/RNA polymerases"/>
    <property type="match status" value="1"/>
</dbReference>
<organism evidence="2 3">
    <name type="scientific">Acanthochromis polyacanthus</name>
    <name type="common">spiny chromis</name>
    <dbReference type="NCBI Taxonomy" id="80966"/>
    <lineage>
        <taxon>Eukaryota</taxon>
        <taxon>Metazoa</taxon>
        <taxon>Chordata</taxon>
        <taxon>Craniata</taxon>
        <taxon>Vertebrata</taxon>
        <taxon>Euteleostomi</taxon>
        <taxon>Actinopterygii</taxon>
        <taxon>Neopterygii</taxon>
        <taxon>Teleostei</taxon>
        <taxon>Neoteleostei</taxon>
        <taxon>Acanthomorphata</taxon>
        <taxon>Ovalentaria</taxon>
        <taxon>Pomacentridae</taxon>
        <taxon>Acanthochromis</taxon>
    </lineage>
</organism>
<dbReference type="PANTHER" id="PTHR31635:SF196">
    <property type="entry name" value="REVERSE TRANSCRIPTASE DOMAIN-CONTAINING PROTEIN-RELATED"/>
    <property type="match status" value="1"/>
</dbReference>
<dbReference type="Ensembl" id="ENSAPOT00000019916.1">
    <property type="protein sequence ID" value="ENSAPOP00000012124.1"/>
    <property type="gene ID" value="ENSAPOG00000014771.1"/>
</dbReference>
<dbReference type="InParanoid" id="A0A3Q1F781"/>
<evidence type="ECO:0000313" key="2">
    <source>
        <dbReference type="Ensembl" id="ENSAPOP00000012124.1"/>
    </source>
</evidence>
<feature type="domain" description="Reverse transcriptase" evidence="1">
    <location>
        <begin position="111"/>
        <end position="381"/>
    </location>
</feature>